<dbReference type="Proteomes" id="UP001165289">
    <property type="component" value="Unassembled WGS sequence"/>
</dbReference>
<feature type="domain" description="Methyltransferase" evidence="2">
    <location>
        <begin position="34"/>
        <end position="99"/>
    </location>
</feature>
<reference evidence="3 4" key="1">
    <citation type="journal article" date="2023" name="BMC Biol.">
        <title>The compact genome of the sponge Oopsacas minuta (Hexactinellida) is lacking key metazoan core genes.</title>
        <authorList>
            <person name="Santini S."/>
            <person name="Schenkelaars Q."/>
            <person name="Jourda C."/>
            <person name="Duchesne M."/>
            <person name="Belahbib H."/>
            <person name="Rocher C."/>
            <person name="Selva M."/>
            <person name="Riesgo A."/>
            <person name="Vervoort M."/>
            <person name="Leys S.P."/>
            <person name="Kodjabachian L."/>
            <person name="Le Bivic A."/>
            <person name="Borchiellini C."/>
            <person name="Claverie J.M."/>
            <person name="Renard E."/>
        </authorList>
    </citation>
    <scope>NUCLEOTIDE SEQUENCE [LARGE SCALE GENOMIC DNA]</scope>
    <source>
        <strain evidence="3">SPO-2</strain>
    </source>
</reference>
<comment type="caution">
    <text evidence="3">The sequence shown here is derived from an EMBL/GenBank/DDBJ whole genome shotgun (WGS) entry which is preliminary data.</text>
</comment>
<accession>A0AAV7JFC0</accession>
<dbReference type="InterPro" id="IPR041698">
    <property type="entry name" value="Methyltransf_25"/>
</dbReference>
<feature type="region of interest" description="Disordered" evidence="1">
    <location>
        <begin position="1"/>
        <end position="20"/>
    </location>
</feature>
<organism evidence="3 4">
    <name type="scientific">Oopsacas minuta</name>
    <dbReference type="NCBI Taxonomy" id="111878"/>
    <lineage>
        <taxon>Eukaryota</taxon>
        <taxon>Metazoa</taxon>
        <taxon>Porifera</taxon>
        <taxon>Hexactinellida</taxon>
        <taxon>Hexasterophora</taxon>
        <taxon>Lyssacinosida</taxon>
        <taxon>Leucopsacidae</taxon>
        <taxon>Oopsacas</taxon>
    </lineage>
</organism>
<name>A0AAV7JFC0_9METZ</name>
<sequence length="103" mass="11246">MANASFPKLDGLLSESERSSQLTSWILHPKERRGAGTGMCGELLKSAGYINMTAIDLSVSMLEQAKKKGIYKAVVQKDLNEDSLDEFEGQFNAVICIGVFYPG</sequence>
<evidence type="ECO:0000259" key="2">
    <source>
        <dbReference type="Pfam" id="PF13649"/>
    </source>
</evidence>
<gene>
    <name evidence="3" type="ORF">LOD99_12360</name>
</gene>
<dbReference type="GO" id="GO:0008168">
    <property type="term" value="F:methyltransferase activity"/>
    <property type="evidence" value="ECO:0007669"/>
    <property type="project" value="UniProtKB-KW"/>
</dbReference>
<evidence type="ECO:0000313" key="4">
    <source>
        <dbReference type="Proteomes" id="UP001165289"/>
    </source>
</evidence>
<dbReference type="GO" id="GO:0032259">
    <property type="term" value="P:methylation"/>
    <property type="evidence" value="ECO:0007669"/>
    <property type="project" value="UniProtKB-KW"/>
</dbReference>
<dbReference type="AlphaFoldDB" id="A0AAV7JFC0"/>
<dbReference type="Pfam" id="PF13649">
    <property type="entry name" value="Methyltransf_25"/>
    <property type="match status" value="1"/>
</dbReference>
<evidence type="ECO:0000256" key="1">
    <source>
        <dbReference type="SAM" id="MobiDB-lite"/>
    </source>
</evidence>
<dbReference type="EMBL" id="JAKMXF010000343">
    <property type="protein sequence ID" value="KAI6647364.1"/>
    <property type="molecule type" value="Genomic_DNA"/>
</dbReference>
<keyword evidence="4" id="KW-1185">Reference proteome</keyword>
<evidence type="ECO:0000313" key="3">
    <source>
        <dbReference type="EMBL" id="KAI6647364.1"/>
    </source>
</evidence>
<keyword evidence="3" id="KW-0808">Transferase</keyword>
<protein>
    <submittedName>
        <fullName evidence="3">Methyltransferase type 11</fullName>
    </submittedName>
</protein>
<dbReference type="Gene3D" id="3.40.50.150">
    <property type="entry name" value="Vaccinia Virus protein VP39"/>
    <property type="match status" value="1"/>
</dbReference>
<dbReference type="CDD" id="cd02440">
    <property type="entry name" value="AdoMet_MTases"/>
    <property type="match status" value="1"/>
</dbReference>
<proteinExistence type="predicted"/>
<dbReference type="InterPro" id="IPR029063">
    <property type="entry name" value="SAM-dependent_MTases_sf"/>
</dbReference>
<dbReference type="SUPFAM" id="SSF53335">
    <property type="entry name" value="S-adenosyl-L-methionine-dependent methyltransferases"/>
    <property type="match status" value="1"/>
</dbReference>
<keyword evidence="3" id="KW-0489">Methyltransferase</keyword>